<name>A0A7K3QKV1_9ACTN</name>
<comment type="caution">
    <text evidence="2">The sequence shown here is derived from an EMBL/GenBank/DDBJ whole genome shotgun (WGS) entry which is preliminary data.</text>
</comment>
<dbReference type="Proteomes" id="UP000470520">
    <property type="component" value="Unassembled WGS sequence"/>
</dbReference>
<dbReference type="AlphaFoldDB" id="A0A7K3QKV1"/>
<keyword evidence="2" id="KW-0540">Nuclease</keyword>
<dbReference type="Gene3D" id="1.10.30.50">
    <property type="match status" value="1"/>
</dbReference>
<gene>
    <name evidence="2" type="ORF">G3I21_02035</name>
</gene>
<dbReference type="EMBL" id="JAAGMR010000021">
    <property type="protein sequence ID" value="NEB90527.1"/>
    <property type="molecule type" value="Genomic_DNA"/>
</dbReference>
<keyword evidence="2" id="KW-0255">Endonuclease</keyword>
<feature type="domain" description="HNH endonuclease 5" evidence="1">
    <location>
        <begin position="39"/>
        <end position="87"/>
    </location>
</feature>
<dbReference type="InterPro" id="IPR029471">
    <property type="entry name" value="HNH_5"/>
</dbReference>
<organism evidence="2 3">
    <name type="scientific">Streptomyces bauhiniae</name>
    <dbReference type="NCBI Taxonomy" id="2340725"/>
    <lineage>
        <taxon>Bacteria</taxon>
        <taxon>Bacillati</taxon>
        <taxon>Actinomycetota</taxon>
        <taxon>Actinomycetes</taxon>
        <taxon>Kitasatosporales</taxon>
        <taxon>Streptomycetaceae</taxon>
        <taxon>Streptomyces</taxon>
    </lineage>
</organism>
<evidence type="ECO:0000259" key="1">
    <source>
        <dbReference type="Pfam" id="PF14279"/>
    </source>
</evidence>
<dbReference type="PANTHER" id="PTHR33877:SF1">
    <property type="entry name" value="TYPE IV METHYL-DIRECTED RESTRICTION ENZYME ECOKMCRA"/>
    <property type="match status" value="1"/>
</dbReference>
<dbReference type="InterPro" id="IPR003615">
    <property type="entry name" value="HNH_nuc"/>
</dbReference>
<proteinExistence type="predicted"/>
<dbReference type="GO" id="GO:0004519">
    <property type="term" value="F:endonuclease activity"/>
    <property type="evidence" value="ECO:0007669"/>
    <property type="project" value="UniProtKB-KW"/>
</dbReference>
<evidence type="ECO:0000313" key="2">
    <source>
        <dbReference type="EMBL" id="NEB90527.1"/>
    </source>
</evidence>
<evidence type="ECO:0000313" key="3">
    <source>
        <dbReference type="Proteomes" id="UP000470520"/>
    </source>
</evidence>
<keyword evidence="2" id="KW-0378">Hydrolase</keyword>
<dbReference type="PANTHER" id="PTHR33877">
    <property type="entry name" value="SLL1193 PROTEIN"/>
    <property type="match status" value="1"/>
</dbReference>
<reference evidence="2 3" key="1">
    <citation type="submission" date="2020-01" db="EMBL/GenBank/DDBJ databases">
        <title>Insect and environment-associated Actinomycetes.</title>
        <authorList>
            <person name="Currrie C."/>
            <person name="Chevrette M."/>
            <person name="Carlson C."/>
            <person name="Stubbendieck R."/>
            <person name="Wendt-Pienkowski E."/>
        </authorList>
    </citation>
    <scope>NUCLEOTIDE SEQUENCE [LARGE SCALE GENOMIC DNA]</scope>
    <source>
        <strain evidence="2 3">SID7754</strain>
    </source>
</reference>
<protein>
    <submittedName>
        <fullName evidence="2">HNH endonuclease</fullName>
    </submittedName>
</protein>
<dbReference type="Pfam" id="PF14279">
    <property type="entry name" value="HNH_5"/>
    <property type="match status" value="1"/>
</dbReference>
<sequence>MILKFRDGVCSSCQKVQRTAARRVTLQRKVRAAHGDAGCAHCSAALPEGGVLDHVIPISRGGLSTVANMCVVCVLCNSSKKAQLMDEWSPPLLPLSTPRG</sequence>
<dbReference type="InterPro" id="IPR052892">
    <property type="entry name" value="NA-targeting_endonuclease"/>
</dbReference>
<accession>A0A7K3QKV1</accession>
<dbReference type="CDD" id="cd00085">
    <property type="entry name" value="HNHc"/>
    <property type="match status" value="1"/>
</dbReference>